<evidence type="ECO:0000256" key="2">
    <source>
        <dbReference type="ARBA" id="ARBA00023002"/>
    </source>
</evidence>
<dbReference type="PRINTS" id="PR00081">
    <property type="entry name" value="GDHRDH"/>
</dbReference>
<sequence>MAQYTKELTPDSLKDKVVVLTGGANGIGASLVEYAIQNGAYVCFGDLAVEAGEAVAETINKNSSASPRAIFVKTDVTSYDSVLGLFDKAMEVYGRIDHAVAGAGIAEIGNVFDPTLDMQSIRQPPTTKVLDVNLTGCLYVARIASVYLRQNRPVNTDRSIILVSSVAGFKESPGLFVYQASKHGVIGLMRALRLYLSAPAHGIRTNCICPWMTTTVMVKGIQDGWFKAGLPVNRPVDVAKVMANVLVDKELNGKSMYVEGGRAWEIEANIDRLEPQWLGEESSRSLQRGQQVLGSGEGWTK</sequence>
<gene>
    <name evidence="3" type="ORF">ASPSYDRAFT_150498</name>
</gene>
<dbReference type="Gene3D" id="3.40.50.720">
    <property type="entry name" value="NAD(P)-binding Rossmann-like Domain"/>
    <property type="match status" value="1"/>
</dbReference>
<keyword evidence="4" id="KW-1185">Reference proteome</keyword>
<name>A0A1L9TLC4_9EURO</name>
<reference evidence="4" key="1">
    <citation type="journal article" date="2017" name="Genome Biol.">
        <title>Comparative genomics reveals high biological diversity and specific adaptations in the industrially and medically important fungal genus Aspergillus.</title>
        <authorList>
            <person name="de Vries R.P."/>
            <person name="Riley R."/>
            <person name="Wiebenga A."/>
            <person name="Aguilar-Osorio G."/>
            <person name="Amillis S."/>
            <person name="Uchima C.A."/>
            <person name="Anderluh G."/>
            <person name="Asadollahi M."/>
            <person name="Askin M."/>
            <person name="Barry K."/>
            <person name="Battaglia E."/>
            <person name="Bayram O."/>
            <person name="Benocci T."/>
            <person name="Braus-Stromeyer S.A."/>
            <person name="Caldana C."/>
            <person name="Canovas D."/>
            <person name="Cerqueira G.C."/>
            <person name="Chen F."/>
            <person name="Chen W."/>
            <person name="Choi C."/>
            <person name="Clum A."/>
            <person name="Dos Santos R.A."/>
            <person name="Damasio A.R."/>
            <person name="Diallinas G."/>
            <person name="Emri T."/>
            <person name="Fekete E."/>
            <person name="Flipphi M."/>
            <person name="Freyberg S."/>
            <person name="Gallo A."/>
            <person name="Gournas C."/>
            <person name="Habgood R."/>
            <person name="Hainaut M."/>
            <person name="Harispe M.L."/>
            <person name="Henrissat B."/>
            <person name="Hilden K.S."/>
            <person name="Hope R."/>
            <person name="Hossain A."/>
            <person name="Karabika E."/>
            <person name="Karaffa L."/>
            <person name="Karanyi Z."/>
            <person name="Krasevec N."/>
            <person name="Kuo A."/>
            <person name="Kusch H."/>
            <person name="LaButti K."/>
            <person name="Lagendijk E.L."/>
            <person name="Lapidus A."/>
            <person name="Levasseur A."/>
            <person name="Lindquist E."/>
            <person name="Lipzen A."/>
            <person name="Logrieco A.F."/>
            <person name="MacCabe A."/>
            <person name="Maekelae M.R."/>
            <person name="Malavazi I."/>
            <person name="Melin P."/>
            <person name="Meyer V."/>
            <person name="Mielnichuk N."/>
            <person name="Miskei M."/>
            <person name="Molnar A.P."/>
            <person name="Mule G."/>
            <person name="Ngan C.Y."/>
            <person name="Orejas M."/>
            <person name="Orosz E."/>
            <person name="Ouedraogo J.P."/>
            <person name="Overkamp K.M."/>
            <person name="Park H.-S."/>
            <person name="Perrone G."/>
            <person name="Piumi F."/>
            <person name="Punt P.J."/>
            <person name="Ram A.F."/>
            <person name="Ramon A."/>
            <person name="Rauscher S."/>
            <person name="Record E."/>
            <person name="Riano-Pachon D.M."/>
            <person name="Robert V."/>
            <person name="Roehrig J."/>
            <person name="Ruller R."/>
            <person name="Salamov A."/>
            <person name="Salih N.S."/>
            <person name="Samson R.A."/>
            <person name="Sandor E."/>
            <person name="Sanguinetti M."/>
            <person name="Schuetze T."/>
            <person name="Sepcic K."/>
            <person name="Shelest E."/>
            <person name="Sherlock G."/>
            <person name="Sophianopoulou V."/>
            <person name="Squina F.M."/>
            <person name="Sun H."/>
            <person name="Susca A."/>
            <person name="Todd R.B."/>
            <person name="Tsang A."/>
            <person name="Unkles S.E."/>
            <person name="van de Wiele N."/>
            <person name="van Rossen-Uffink D."/>
            <person name="Oliveira J.V."/>
            <person name="Vesth T.C."/>
            <person name="Visser J."/>
            <person name="Yu J.-H."/>
            <person name="Zhou M."/>
            <person name="Andersen M.R."/>
            <person name="Archer D.B."/>
            <person name="Baker S.E."/>
            <person name="Benoit I."/>
            <person name="Brakhage A.A."/>
            <person name="Braus G.H."/>
            <person name="Fischer R."/>
            <person name="Frisvad J.C."/>
            <person name="Goldman G.H."/>
            <person name="Houbraken J."/>
            <person name="Oakley B."/>
            <person name="Pocsi I."/>
            <person name="Scazzocchio C."/>
            <person name="Seiboth B."/>
            <person name="vanKuyk P.A."/>
            <person name="Wortman J."/>
            <person name="Dyer P.S."/>
            <person name="Grigoriev I.V."/>
        </authorList>
    </citation>
    <scope>NUCLEOTIDE SEQUENCE [LARGE SCALE GENOMIC DNA]</scope>
    <source>
        <strain evidence="4">CBS 593.65</strain>
    </source>
</reference>
<dbReference type="OrthoDB" id="37659at2759"/>
<comment type="similarity">
    <text evidence="1">Belongs to the short-chain dehydrogenases/reductases (SDR) family.</text>
</comment>
<organism evidence="3 4">
    <name type="scientific">Aspergillus sydowii CBS 593.65</name>
    <dbReference type="NCBI Taxonomy" id="1036612"/>
    <lineage>
        <taxon>Eukaryota</taxon>
        <taxon>Fungi</taxon>
        <taxon>Dikarya</taxon>
        <taxon>Ascomycota</taxon>
        <taxon>Pezizomycotina</taxon>
        <taxon>Eurotiomycetes</taxon>
        <taxon>Eurotiomycetidae</taxon>
        <taxon>Eurotiales</taxon>
        <taxon>Aspergillaceae</taxon>
        <taxon>Aspergillus</taxon>
        <taxon>Aspergillus subgen. Nidulantes</taxon>
    </lineage>
</organism>
<dbReference type="GO" id="GO:0016616">
    <property type="term" value="F:oxidoreductase activity, acting on the CH-OH group of donors, NAD or NADP as acceptor"/>
    <property type="evidence" value="ECO:0007669"/>
    <property type="project" value="TreeGrafter"/>
</dbReference>
<evidence type="ECO:0000256" key="1">
    <source>
        <dbReference type="ARBA" id="ARBA00006484"/>
    </source>
</evidence>
<dbReference type="InterPro" id="IPR036291">
    <property type="entry name" value="NAD(P)-bd_dom_sf"/>
</dbReference>
<dbReference type="VEuPathDB" id="FungiDB:ASPSYDRAFT_150498"/>
<dbReference type="GO" id="GO:0005737">
    <property type="term" value="C:cytoplasm"/>
    <property type="evidence" value="ECO:0007669"/>
    <property type="project" value="TreeGrafter"/>
</dbReference>
<dbReference type="STRING" id="1036612.A0A1L9TLC4"/>
<dbReference type="GeneID" id="63758078"/>
<dbReference type="EMBL" id="KV878585">
    <property type="protein sequence ID" value="OJJ60230.1"/>
    <property type="molecule type" value="Genomic_DNA"/>
</dbReference>
<dbReference type="Pfam" id="PF00106">
    <property type="entry name" value="adh_short"/>
    <property type="match status" value="1"/>
</dbReference>
<dbReference type="InterPro" id="IPR002347">
    <property type="entry name" value="SDR_fam"/>
</dbReference>
<keyword evidence="2" id="KW-0560">Oxidoreductase</keyword>
<dbReference type="AlphaFoldDB" id="A0A1L9TLC4"/>
<dbReference type="PANTHER" id="PTHR44229:SF4">
    <property type="entry name" value="15-HYDROXYPROSTAGLANDIN DEHYDROGENASE [NAD(+)]"/>
    <property type="match status" value="1"/>
</dbReference>
<dbReference type="Proteomes" id="UP000184356">
    <property type="component" value="Unassembled WGS sequence"/>
</dbReference>
<evidence type="ECO:0008006" key="5">
    <source>
        <dbReference type="Google" id="ProtNLM"/>
    </source>
</evidence>
<dbReference type="RefSeq" id="XP_040704036.1">
    <property type="nucleotide sequence ID" value="XM_040842005.1"/>
</dbReference>
<evidence type="ECO:0000313" key="4">
    <source>
        <dbReference type="Proteomes" id="UP000184356"/>
    </source>
</evidence>
<proteinExistence type="inferred from homology"/>
<accession>A0A1L9TLC4</accession>
<dbReference type="SUPFAM" id="SSF51735">
    <property type="entry name" value="NAD(P)-binding Rossmann-fold domains"/>
    <property type="match status" value="1"/>
</dbReference>
<dbReference type="PANTHER" id="PTHR44229">
    <property type="entry name" value="15-HYDROXYPROSTAGLANDIN DEHYDROGENASE [NAD(+)]"/>
    <property type="match status" value="1"/>
</dbReference>
<protein>
    <recommendedName>
        <fullName evidence="5">3-hydroxyacyl-CoA dehydrogenase</fullName>
    </recommendedName>
</protein>
<evidence type="ECO:0000313" key="3">
    <source>
        <dbReference type="EMBL" id="OJJ60230.1"/>
    </source>
</evidence>